<dbReference type="STRING" id="2880.D8LB01"/>
<dbReference type="EMBL" id="FN649726">
    <property type="protein sequence ID" value="CBN76510.1"/>
    <property type="molecule type" value="Genomic_DNA"/>
</dbReference>
<evidence type="ECO:0000256" key="1">
    <source>
        <dbReference type="ARBA" id="ARBA00001911"/>
    </source>
</evidence>
<keyword evidence="3" id="KW-0456">Lyase</keyword>
<dbReference type="GO" id="GO:0009225">
    <property type="term" value="P:nucleotide-sugar metabolic process"/>
    <property type="evidence" value="ECO:0007669"/>
    <property type="project" value="InterPro"/>
</dbReference>
<evidence type="ECO:0000256" key="3">
    <source>
        <dbReference type="ARBA" id="ARBA00023239"/>
    </source>
</evidence>
<accession>D8LB01</accession>
<protein>
    <recommendedName>
        <fullName evidence="4">NAD(P)-binding domain-containing protein</fullName>
    </recommendedName>
</protein>
<dbReference type="Gene3D" id="3.40.50.720">
    <property type="entry name" value="NAD(P)-binding Rossmann-like Domain"/>
    <property type="match status" value="1"/>
</dbReference>
<dbReference type="eggNOG" id="KOG0747">
    <property type="taxonomic scope" value="Eukaryota"/>
</dbReference>
<evidence type="ECO:0000313" key="6">
    <source>
        <dbReference type="Proteomes" id="UP000002630"/>
    </source>
</evidence>
<dbReference type="FunFam" id="3.40.50.720:FF:000304">
    <property type="entry name" value="UDP-glucose 4,6-dehydratase"/>
    <property type="match status" value="1"/>
</dbReference>
<dbReference type="InParanoid" id="D8LB01"/>
<dbReference type="InterPro" id="IPR036291">
    <property type="entry name" value="NAD(P)-bd_dom_sf"/>
</dbReference>
<proteinExistence type="predicted"/>
<dbReference type="CDD" id="cd05246">
    <property type="entry name" value="dTDP_GD_SDR_e"/>
    <property type="match status" value="1"/>
</dbReference>
<keyword evidence="6" id="KW-1185">Reference proteome</keyword>
<dbReference type="AlphaFoldDB" id="D8LB01"/>
<dbReference type="PANTHER" id="PTHR43000">
    <property type="entry name" value="DTDP-D-GLUCOSE 4,6-DEHYDRATASE-RELATED"/>
    <property type="match status" value="1"/>
</dbReference>
<dbReference type="Gene3D" id="3.90.25.10">
    <property type="entry name" value="UDP-galactose 4-epimerase, domain 1"/>
    <property type="match status" value="1"/>
</dbReference>
<dbReference type="OMA" id="KLIPLMC"/>
<dbReference type="SUPFAM" id="SSF51735">
    <property type="entry name" value="NAD(P)-binding Rossmann-fold domains"/>
    <property type="match status" value="1"/>
</dbReference>
<dbReference type="InterPro" id="IPR005888">
    <property type="entry name" value="dTDP_Gluc_deHydtase"/>
</dbReference>
<reference evidence="5 6" key="1">
    <citation type="journal article" date="2010" name="Nature">
        <title>The Ectocarpus genome and the independent evolution of multicellularity in brown algae.</title>
        <authorList>
            <person name="Cock J.M."/>
            <person name="Sterck L."/>
            <person name="Rouze P."/>
            <person name="Scornet D."/>
            <person name="Allen A.E."/>
            <person name="Amoutzias G."/>
            <person name="Anthouard V."/>
            <person name="Artiguenave F."/>
            <person name="Aury J.M."/>
            <person name="Badger J.H."/>
            <person name="Beszteri B."/>
            <person name="Billiau K."/>
            <person name="Bonnet E."/>
            <person name="Bothwell J.H."/>
            <person name="Bowler C."/>
            <person name="Boyen C."/>
            <person name="Brownlee C."/>
            <person name="Carrano C.J."/>
            <person name="Charrier B."/>
            <person name="Cho G.Y."/>
            <person name="Coelho S.M."/>
            <person name="Collen J."/>
            <person name="Corre E."/>
            <person name="Da Silva C."/>
            <person name="Delage L."/>
            <person name="Delaroque N."/>
            <person name="Dittami S.M."/>
            <person name="Doulbeau S."/>
            <person name="Elias M."/>
            <person name="Farnham G."/>
            <person name="Gachon C.M."/>
            <person name="Gschloessl B."/>
            <person name="Heesch S."/>
            <person name="Jabbari K."/>
            <person name="Jubin C."/>
            <person name="Kawai H."/>
            <person name="Kimura K."/>
            <person name="Kloareg B."/>
            <person name="Kupper F.C."/>
            <person name="Lang D."/>
            <person name="Le Bail A."/>
            <person name="Leblanc C."/>
            <person name="Lerouge P."/>
            <person name="Lohr M."/>
            <person name="Lopez P.J."/>
            <person name="Martens C."/>
            <person name="Maumus F."/>
            <person name="Michel G."/>
            <person name="Miranda-Saavedra D."/>
            <person name="Morales J."/>
            <person name="Moreau H."/>
            <person name="Motomura T."/>
            <person name="Nagasato C."/>
            <person name="Napoli C.A."/>
            <person name="Nelson D.R."/>
            <person name="Nyvall-Collen P."/>
            <person name="Peters A.F."/>
            <person name="Pommier C."/>
            <person name="Potin P."/>
            <person name="Poulain J."/>
            <person name="Quesneville H."/>
            <person name="Read B."/>
            <person name="Rensing S.A."/>
            <person name="Ritter A."/>
            <person name="Rousvoal S."/>
            <person name="Samanta M."/>
            <person name="Samson G."/>
            <person name="Schroeder D.C."/>
            <person name="Segurens B."/>
            <person name="Strittmatter M."/>
            <person name="Tonon T."/>
            <person name="Tregear J.W."/>
            <person name="Valentin K."/>
            <person name="von Dassow P."/>
            <person name="Yamagishi T."/>
            <person name="Van de Peer Y."/>
            <person name="Wincker P."/>
        </authorList>
    </citation>
    <scope>NUCLEOTIDE SEQUENCE [LARGE SCALE GENOMIC DNA]</scope>
    <source>
        <strain evidence="6">Ec32 / CCAP1310/4</strain>
    </source>
</reference>
<keyword evidence="2" id="KW-0520">NAD</keyword>
<evidence type="ECO:0000259" key="4">
    <source>
        <dbReference type="Pfam" id="PF16363"/>
    </source>
</evidence>
<comment type="cofactor">
    <cofactor evidence="1">
        <name>NAD(+)</name>
        <dbReference type="ChEBI" id="CHEBI:57540"/>
    </cofactor>
</comment>
<dbReference type="Pfam" id="PF16363">
    <property type="entry name" value="GDP_Man_Dehyd"/>
    <property type="match status" value="1"/>
</dbReference>
<feature type="domain" description="NAD(P)-binding" evidence="4">
    <location>
        <begin position="27"/>
        <end position="333"/>
    </location>
</feature>
<organism evidence="5 6">
    <name type="scientific">Ectocarpus siliculosus</name>
    <name type="common">Brown alga</name>
    <name type="synonym">Conferva siliculosa</name>
    <dbReference type="NCBI Taxonomy" id="2880"/>
    <lineage>
        <taxon>Eukaryota</taxon>
        <taxon>Sar</taxon>
        <taxon>Stramenopiles</taxon>
        <taxon>Ochrophyta</taxon>
        <taxon>PX clade</taxon>
        <taxon>Phaeophyceae</taxon>
        <taxon>Ectocarpales</taxon>
        <taxon>Ectocarpaceae</taxon>
        <taxon>Ectocarpus</taxon>
    </lineage>
</organism>
<evidence type="ECO:0000256" key="2">
    <source>
        <dbReference type="ARBA" id="ARBA00023027"/>
    </source>
</evidence>
<sequence length="381" mass="42855">MATEASEGGGASTPDAVAAHYTPQNILITGGAGFIASHLVILLVEKYPQYNIVVFDRLDYCACLENLDCIAQKPNYKFVKGNICSSDMVTYVLREEKIDTILHFAAQTHVDNSFGNSFQFTQNNIYGTHVLLESAKKVGIKRFVHVSTDEVYGEGEHDQEPMFEDNVLEPTNPYAATKAGAEFIAKAYFRSFNLPVIITRGNNVYGPHQYPEKLIPKFINQLMRGKKLTIHGTGSNKRNFLHVADVATAFEKILHAGVEGSIYNIGGTNEHSVLKVARDLMRIFELPSEDGDKATEFGDDRVFNDLRYTINSDKLAALGWKEEKTWEQGLKETVEWVPDQQQPLRRQSSTASWRIPARGWDRRRAPRWSDGVLCCRFCPLV</sequence>
<gene>
    <name evidence="5" type="ORF">Esi_0000_0124</name>
</gene>
<dbReference type="InterPro" id="IPR016040">
    <property type="entry name" value="NAD(P)-bd_dom"/>
</dbReference>
<dbReference type="OrthoDB" id="16464at2759"/>
<dbReference type="Proteomes" id="UP000002630">
    <property type="component" value="Linkage Group LG01"/>
</dbReference>
<dbReference type="GO" id="GO:0008460">
    <property type="term" value="F:dTDP-glucose 4,6-dehydratase activity"/>
    <property type="evidence" value="ECO:0007669"/>
    <property type="project" value="InterPro"/>
</dbReference>
<dbReference type="EMBL" id="FN647682">
    <property type="protein sequence ID" value="CBN76510.1"/>
    <property type="molecule type" value="Genomic_DNA"/>
</dbReference>
<evidence type="ECO:0000313" key="5">
    <source>
        <dbReference type="EMBL" id="CBN76510.1"/>
    </source>
</evidence>
<name>D8LB01_ECTSI</name>